<proteinExistence type="predicted"/>
<gene>
    <name evidence="2" type="ORF">KDH_61970</name>
</gene>
<feature type="transmembrane region" description="Helical" evidence="1">
    <location>
        <begin position="20"/>
        <end position="41"/>
    </location>
</feature>
<evidence type="ECO:0000256" key="1">
    <source>
        <dbReference type="SAM" id="Phobius"/>
    </source>
</evidence>
<evidence type="ECO:0000313" key="3">
    <source>
        <dbReference type="Proteomes" id="UP001344906"/>
    </source>
</evidence>
<dbReference type="Proteomes" id="UP001344906">
    <property type="component" value="Unassembled WGS sequence"/>
</dbReference>
<comment type="caution">
    <text evidence="2">The sequence shown here is derived from an EMBL/GenBank/DDBJ whole genome shotgun (WGS) entry which is preliminary data.</text>
</comment>
<accession>A0ABQ6FYJ8</accession>
<keyword evidence="1" id="KW-1133">Transmembrane helix</keyword>
<keyword evidence="1" id="KW-0812">Transmembrane</keyword>
<keyword evidence="3" id="KW-1185">Reference proteome</keyword>
<dbReference type="RefSeq" id="WP_338255975.1">
    <property type="nucleotide sequence ID" value="NZ_BSRI01000002.1"/>
</dbReference>
<name>A0ABQ6FYJ8_9CHLR</name>
<sequence>MQHSVKSQKNGGNTQVQTVMITAITLFALSGAILGFAVGAFTHPRTVQQIINTTSGGDKKPTPVVIAKTPSPTTTAVTTQAIPQGCPGIGTTYGIDGTITLTLAAKQKVPNDCTPSNEPDLANNGITCRIFLAKAKGVVPVLDDADRALFKDTANYSGTFPHEIAGGLTVVNGGSLTQPCMQGKATWTLRLADTLEKGKYYIVGLTGNTPFYNYSWSTQLNVTGQK</sequence>
<evidence type="ECO:0000313" key="2">
    <source>
        <dbReference type="EMBL" id="GLV59370.1"/>
    </source>
</evidence>
<dbReference type="EMBL" id="BSRI01000002">
    <property type="protein sequence ID" value="GLV59370.1"/>
    <property type="molecule type" value="Genomic_DNA"/>
</dbReference>
<reference evidence="2 3" key="1">
    <citation type="submission" date="2023-02" db="EMBL/GenBank/DDBJ databases">
        <title>Dictyobacter halimunensis sp. nov., a new member of the class Ktedonobacteria from forest soil in a geothermal area.</title>
        <authorList>
            <person name="Rachmania M.K."/>
            <person name="Ningsih F."/>
            <person name="Sakai Y."/>
            <person name="Yabe S."/>
            <person name="Yokota A."/>
            <person name="Sjamsuridzal W."/>
        </authorList>
    </citation>
    <scope>NUCLEOTIDE SEQUENCE [LARGE SCALE GENOMIC DNA]</scope>
    <source>
        <strain evidence="2 3">S3.2.2.5</strain>
    </source>
</reference>
<protein>
    <submittedName>
        <fullName evidence="2">Uncharacterized protein</fullName>
    </submittedName>
</protein>
<organism evidence="2 3">
    <name type="scientific">Dictyobacter halimunensis</name>
    <dbReference type="NCBI Taxonomy" id="3026934"/>
    <lineage>
        <taxon>Bacteria</taxon>
        <taxon>Bacillati</taxon>
        <taxon>Chloroflexota</taxon>
        <taxon>Ktedonobacteria</taxon>
        <taxon>Ktedonobacterales</taxon>
        <taxon>Dictyobacteraceae</taxon>
        <taxon>Dictyobacter</taxon>
    </lineage>
</organism>
<keyword evidence="1" id="KW-0472">Membrane</keyword>